<sequence>MHYRFGITANCLHTTETMFKVLLVSLLALGCSAVEVLEVSGNKVVRNAHQTHLPLKSVNGVFSTLPGLNDYTHRPLVSSLNYNNYGYGLGGFRSLSGLTGLSGYSGLGHQSVNFAPSPYSYIPYGYSNLNRFAVHQPTYQTIQVEQPQTVAYARPALTLAQPQLSVASVAVRPQVYTSQHQNIHPVSAAIHQVGRTVEYRAVPFNDQPIQAQDVIVEPSDQPINIHFKSRSSTVRLSQEHIAGEPGSVEQTQSQDEPSKVIHEVVKPVIQEVREVIQPYRQLTQEVQPVVENVHTVVSHGEGVRQQYVAEPIVKQQIQTVQQVAVQPVQQFAVQPVQQFAVQRVQVPEVRQVAYQHVEAQPIQYQPIQYQTVQEVQPIHVRAVAQPT</sequence>
<evidence type="ECO:0000313" key="3">
    <source>
        <dbReference type="Proteomes" id="UP000759131"/>
    </source>
</evidence>
<feature type="chain" id="PRO_5036211650" description="DFP2" evidence="1">
    <location>
        <begin position="34"/>
        <end position="387"/>
    </location>
</feature>
<gene>
    <name evidence="2" type="ORF">OSB1V03_LOCUS4458</name>
</gene>
<name>A0A7R9PWY2_9ACAR</name>
<evidence type="ECO:0008006" key="4">
    <source>
        <dbReference type="Google" id="ProtNLM"/>
    </source>
</evidence>
<dbReference type="EMBL" id="CAJPIZ010002034">
    <property type="protein sequence ID" value="CAG2104441.1"/>
    <property type="molecule type" value="Genomic_DNA"/>
</dbReference>
<keyword evidence="3" id="KW-1185">Reference proteome</keyword>
<proteinExistence type="predicted"/>
<protein>
    <recommendedName>
        <fullName evidence="4">DFP2</fullName>
    </recommendedName>
</protein>
<reference evidence="2" key="1">
    <citation type="submission" date="2020-11" db="EMBL/GenBank/DDBJ databases">
        <authorList>
            <person name="Tran Van P."/>
        </authorList>
    </citation>
    <scope>NUCLEOTIDE SEQUENCE</scope>
</reference>
<accession>A0A7R9PWY2</accession>
<dbReference type="EMBL" id="OC856609">
    <property type="protein sequence ID" value="CAD7624011.1"/>
    <property type="molecule type" value="Genomic_DNA"/>
</dbReference>
<evidence type="ECO:0000313" key="2">
    <source>
        <dbReference type="EMBL" id="CAD7624011.1"/>
    </source>
</evidence>
<keyword evidence="1" id="KW-0732">Signal</keyword>
<dbReference type="Proteomes" id="UP000759131">
    <property type="component" value="Unassembled WGS sequence"/>
</dbReference>
<evidence type="ECO:0000256" key="1">
    <source>
        <dbReference type="SAM" id="SignalP"/>
    </source>
</evidence>
<organism evidence="2">
    <name type="scientific">Medioppia subpectinata</name>
    <dbReference type="NCBI Taxonomy" id="1979941"/>
    <lineage>
        <taxon>Eukaryota</taxon>
        <taxon>Metazoa</taxon>
        <taxon>Ecdysozoa</taxon>
        <taxon>Arthropoda</taxon>
        <taxon>Chelicerata</taxon>
        <taxon>Arachnida</taxon>
        <taxon>Acari</taxon>
        <taxon>Acariformes</taxon>
        <taxon>Sarcoptiformes</taxon>
        <taxon>Oribatida</taxon>
        <taxon>Brachypylina</taxon>
        <taxon>Oppioidea</taxon>
        <taxon>Oppiidae</taxon>
        <taxon>Medioppia</taxon>
    </lineage>
</organism>
<dbReference type="OrthoDB" id="6516460at2759"/>
<dbReference type="PROSITE" id="PS51257">
    <property type="entry name" value="PROKAR_LIPOPROTEIN"/>
    <property type="match status" value="1"/>
</dbReference>
<feature type="non-terminal residue" evidence="2">
    <location>
        <position position="387"/>
    </location>
</feature>
<feature type="signal peptide" evidence="1">
    <location>
        <begin position="1"/>
        <end position="33"/>
    </location>
</feature>
<dbReference type="AlphaFoldDB" id="A0A7R9PWY2"/>